<name>A0A1I6HV72_9GAMM</name>
<evidence type="ECO:0000313" key="3">
    <source>
        <dbReference type="Proteomes" id="UP000199290"/>
    </source>
</evidence>
<protein>
    <recommendedName>
        <fullName evidence="4">Clp amino terminal domain-containing protein, pathogenicity island component</fullName>
    </recommendedName>
</protein>
<accession>A0A1I6HV72</accession>
<keyword evidence="3" id="KW-1185">Reference proteome</keyword>
<proteinExistence type="predicted"/>
<dbReference type="SUPFAM" id="SSF81923">
    <property type="entry name" value="Double Clp-N motif"/>
    <property type="match status" value="1"/>
</dbReference>
<dbReference type="STRING" id="375760.SAMN04488073_3122"/>
<dbReference type="SUPFAM" id="SSF52540">
    <property type="entry name" value="P-loop containing nucleoside triphosphate hydrolases"/>
    <property type="match status" value="1"/>
</dbReference>
<dbReference type="EMBL" id="FOYV01000003">
    <property type="protein sequence ID" value="SFR58334.1"/>
    <property type="molecule type" value="Genomic_DNA"/>
</dbReference>
<dbReference type="InterPro" id="IPR036628">
    <property type="entry name" value="Clp_N_dom_sf"/>
</dbReference>
<organism evidence="2 3">
    <name type="scientific">Marinobacter gudaonensis</name>
    <dbReference type="NCBI Taxonomy" id="375760"/>
    <lineage>
        <taxon>Bacteria</taxon>
        <taxon>Pseudomonadati</taxon>
        <taxon>Pseudomonadota</taxon>
        <taxon>Gammaproteobacteria</taxon>
        <taxon>Pseudomonadales</taxon>
        <taxon>Marinobacteraceae</taxon>
        <taxon>Marinobacter</taxon>
    </lineage>
</organism>
<gene>
    <name evidence="2" type="ORF">SAMN04488073_3122</name>
</gene>
<evidence type="ECO:0000313" key="2">
    <source>
        <dbReference type="EMBL" id="SFR58334.1"/>
    </source>
</evidence>
<dbReference type="InterPro" id="IPR027417">
    <property type="entry name" value="P-loop_NTPase"/>
</dbReference>
<evidence type="ECO:0008006" key="4">
    <source>
        <dbReference type="Google" id="ProtNLM"/>
    </source>
</evidence>
<dbReference type="RefSeq" id="WP_091992107.1">
    <property type="nucleotide sequence ID" value="NZ_FOYV01000003.1"/>
</dbReference>
<evidence type="ECO:0000256" key="1">
    <source>
        <dbReference type="SAM" id="MobiDB-lite"/>
    </source>
</evidence>
<reference evidence="3" key="1">
    <citation type="submission" date="2016-10" db="EMBL/GenBank/DDBJ databases">
        <authorList>
            <person name="Varghese N."/>
            <person name="Submissions S."/>
        </authorList>
    </citation>
    <scope>NUCLEOTIDE SEQUENCE [LARGE SCALE GENOMIC DNA]</scope>
    <source>
        <strain evidence="3">CGMCC 1.6294</strain>
    </source>
</reference>
<feature type="region of interest" description="Disordered" evidence="1">
    <location>
        <begin position="454"/>
        <end position="474"/>
    </location>
</feature>
<feature type="compositionally biased region" description="Gly residues" evidence="1">
    <location>
        <begin position="465"/>
        <end position="474"/>
    </location>
</feature>
<dbReference type="Gene3D" id="1.10.1780.10">
    <property type="entry name" value="Clp, N-terminal domain"/>
    <property type="match status" value="1"/>
</dbReference>
<dbReference type="Proteomes" id="UP000199290">
    <property type="component" value="Unassembled WGS sequence"/>
</dbReference>
<dbReference type="AlphaFoldDB" id="A0A1I6HV72"/>
<sequence>MEDWQGCLDPLCQTALLHARESVERRGGSVITVEDYLLALLDSDPSVTRFLRGCGVDMDELIRTIQCEQPIVTEVAGEDQLSSQLMYWFACAREARDAAWLGWADLLETLVRASERLQEKAYVAVLELVTRWPDSAHDRAAPPVGESQRAPVVVADTAWVELAEDVAISLGASPSSLVWIRGERGAGKTAWLQSMLSALEQDYLELDLRRETEIMASELPVIPARANSVEAGGEGRRWPVLVLDNTSPDDLLLLMASPDGLAKALVPRWAGPILLLGPSGPNSHEAVQALQHRLGRALDAFDLPIASVVQRQAILTAHQPAIERQWQVQIPRTVIRFVASRRSRCVSTPGGMLLWLERAAARLNLFARRGPSEAQALSAQSDTLKRQSLVALARKESTVDIEASLEELHLHRAASEVAWHERRAAGTLRELTIDDLRQELERWVAARPGPVHYSRHYHQQDGDSAGAGSGNLHS</sequence>
<dbReference type="OrthoDB" id="6345267at2"/>